<organism evidence="1 2">
    <name type="scientific">Paraburkholderia dioscoreae</name>
    <dbReference type="NCBI Taxonomy" id="2604047"/>
    <lineage>
        <taxon>Bacteria</taxon>
        <taxon>Pseudomonadati</taxon>
        <taxon>Pseudomonadota</taxon>
        <taxon>Betaproteobacteria</taxon>
        <taxon>Burkholderiales</taxon>
        <taxon>Burkholderiaceae</taxon>
        <taxon>Paraburkholderia</taxon>
    </lineage>
</organism>
<dbReference type="Proteomes" id="UP000325811">
    <property type="component" value="Chromosome II"/>
</dbReference>
<dbReference type="EMBL" id="LR699554">
    <property type="protein sequence ID" value="VVD32423.1"/>
    <property type="molecule type" value="Genomic_DNA"/>
</dbReference>
<evidence type="ECO:0000313" key="1">
    <source>
        <dbReference type="EMBL" id="VVD32423.1"/>
    </source>
</evidence>
<keyword evidence="2" id="KW-1185">Reference proteome</keyword>
<dbReference type="KEGG" id="pdio:PDMSB3_1125.1"/>
<proteinExistence type="predicted"/>
<protein>
    <submittedName>
        <fullName evidence="1">Uncharacterized protein</fullName>
    </submittedName>
</protein>
<gene>
    <name evidence="1" type="ORF">PDMSB3_1125</name>
</gene>
<reference evidence="1 2" key="1">
    <citation type="submission" date="2019-08" db="EMBL/GenBank/DDBJ databases">
        <authorList>
            <person name="Herpell B J."/>
        </authorList>
    </citation>
    <scope>NUCLEOTIDE SEQUENCE [LARGE SCALE GENOMIC DNA]</scope>
    <source>
        <strain evidence="2">Msb3</strain>
    </source>
</reference>
<name>A0A5Q4ZH36_9BURK</name>
<dbReference type="AlphaFoldDB" id="A0A5Q4ZH36"/>
<accession>A0A5Q4ZH36</accession>
<dbReference type="RefSeq" id="WP_007176783.1">
    <property type="nucleotide sequence ID" value="NZ_LR699554.1"/>
</dbReference>
<evidence type="ECO:0000313" key="2">
    <source>
        <dbReference type="Proteomes" id="UP000325811"/>
    </source>
</evidence>
<sequence length="104" mass="11368">MYIILTSKPGQYRSEATDGLQPLESYVYRYDGRHVATFTIAALQCETRVKIVDEGTPANVNLVPTKFFDHFDTREAAFQSMSDLAGASHADAQIVPLDAPASAS</sequence>